<feature type="transmembrane region" description="Helical" evidence="1">
    <location>
        <begin position="33"/>
        <end position="56"/>
    </location>
</feature>
<name>A0A2S6MZ19_9HYPH</name>
<evidence type="ECO:0000313" key="3">
    <source>
        <dbReference type="Proteomes" id="UP000239089"/>
    </source>
</evidence>
<dbReference type="EMBL" id="NHSJ01000122">
    <property type="protein sequence ID" value="PPQ27596.1"/>
    <property type="molecule type" value="Genomic_DNA"/>
</dbReference>
<gene>
    <name evidence="2" type="ORF">CCR94_19725</name>
</gene>
<reference evidence="2 3" key="1">
    <citation type="journal article" date="2018" name="Arch. Microbiol.">
        <title>New insights into the metabolic potential of the phototrophic purple bacterium Rhodopila globiformis DSM 161(T) from its draft genome sequence and evidence for a vanadium-dependent nitrogenase.</title>
        <authorList>
            <person name="Imhoff J.F."/>
            <person name="Rahn T."/>
            <person name="Kunzel S."/>
            <person name="Neulinger S.C."/>
        </authorList>
    </citation>
    <scope>NUCLEOTIDE SEQUENCE [LARGE SCALE GENOMIC DNA]</scope>
    <source>
        <strain evidence="2 3">DSM 16996</strain>
    </source>
</reference>
<evidence type="ECO:0000256" key="1">
    <source>
        <dbReference type="SAM" id="Phobius"/>
    </source>
</evidence>
<keyword evidence="3" id="KW-1185">Reference proteome</keyword>
<dbReference type="AlphaFoldDB" id="A0A2S6MZ19"/>
<keyword evidence="1" id="KW-1133">Transmembrane helix</keyword>
<keyword evidence="1" id="KW-0812">Transmembrane</keyword>
<accession>A0A2S6MZ19</accession>
<proteinExistence type="predicted"/>
<dbReference type="Proteomes" id="UP000239089">
    <property type="component" value="Unassembled WGS sequence"/>
</dbReference>
<keyword evidence="1" id="KW-0472">Membrane</keyword>
<comment type="caution">
    <text evidence="2">The sequence shown here is derived from an EMBL/GenBank/DDBJ whole genome shotgun (WGS) entry which is preliminary data.</text>
</comment>
<sequence>MFHAIVLLLIAAVWTETARVLRATNEEGLLMPVLVFVTGPFICVYLFFISLMFCVFEPDDT</sequence>
<evidence type="ECO:0000313" key="2">
    <source>
        <dbReference type="EMBL" id="PPQ27596.1"/>
    </source>
</evidence>
<organism evidence="2 3">
    <name type="scientific">Rhodoblastus sphagnicola</name>
    <dbReference type="NCBI Taxonomy" id="333368"/>
    <lineage>
        <taxon>Bacteria</taxon>
        <taxon>Pseudomonadati</taxon>
        <taxon>Pseudomonadota</taxon>
        <taxon>Alphaproteobacteria</taxon>
        <taxon>Hyphomicrobiales</taxon>
        <taxon>Rhodoblastaceae</taxon>
        <taxon>Rhodoblastus</taxon>
    </lineage>
</organism>
<protein>
    <recommendedName>
        <fullName evidence="4">Transmembrane protein</fullName>
    </recommendedName>
</protein>
<evidence type="ECO:0008006" key="4">
    <source>
        <dbReference type="Google" id="ProtNLM"/>
    </source>
</evidence>